<gene>
    <name evidence="2" type="ORF">GCM10008967_13680</name>
</gene>
<accession>A0ABN0W3U2</accession>
<feature type="region of interest" description="Disordered" evidence="1">
    <location>
        <begin position="34"/>
        <end position="53"/>
    </location>
</feature>
<evidence type="ECO:0000256" key="1">
    <source>
        <dbReference type="SAM" id="MobiDB-lite"/>
    </source>
</evidence>
<dbReference type="EMBL" id="BAAADJ010000014">
    <property type="protein sequence ID" value="GAA0324400.1"/>
    <property type="molecule type" value="Genomic_DNA"/>
</dbReference>
<organism evidence="2 3">
    <name type="scientific">Bacillus carboniphilus</name>
    <dbReference type="NCBI Taxonomy" id="86663"/>
    <lineage>
        <taxon>Bacteria</taxon>
        <taxon>Bacillati</taxon>
        <taxon>Bacillota</taxon>
        <taxon>Bacilli</taxon>
        <taxon>Bacillales</taxon>
        <taxon>Bacillaceae</taxon>
        <taxon>Bacillus</taxon>
    </lineage>
</organism>
<keyword evidence="3" id="KW-1185">Reference proteome</keyword>
<proteinExistence type="predicted"/>
<evidence type="ECO:0000313" key="3">
    <source>
        <dbReference type="Proteomes" id="UP001500782"/>
    </source>
</evidence>
<name>A0ABN0W3U2_9BACI</name>
<sequence length="53" mass="5992">MSRKKEKQKQDNSRVEFGNELGDFNSAKVYEIKHMSKSKSKQPDDSDKGCGGL</sequence>
<dbReference type="Proteomes" id="UP001500782">
    <property type="component" value="Unassembled WGS sequence"/>
</dbReference>
<feature type="compositionally biased region" description="Basic and acidic residues" evidence="1">
    <location>
        <begin position="41"/>
        <end position="53"/>
    </location>
</feature>
<reference evidence="2 3" key="1">
    <citation type="journal article" date="2019" name="Int. J. Syst. Evol. Microbiol.">
        <title>The Global Catalogue of Microorganisms (GCM) 10K type strain sequencing project: providing services to taxonomists for standard genome sequencing and annotation.</title>
        <authorList>
            <consortium name="The Broad Institute Genomics Platform"/>
            <consortium name="The Broad Institute Genome Sequencing Center for Infectious Disease"/>
            <person name="Wu L."/>
            <person name="Ma J."/>
        </authorList>
    </citation>
    <scope>NUCLEOTIDE SEQUENCE [LARGE SCALE GENOMIC DNA]</scope>
    <source>
        <strain evidence="2 3">JCM 9731</strain>
    </source>
</reference>
<comment type="caution">
    <text evidence="2">The sequence shown here is derived from an EMBL/GenBank/DDBJ whole genome shotgun (WGS) entry which is preliminary data.</text>
</comment>
<evidence type="ECO:0000313" key="2">
    <source>
        <dbReference type="EMBL" id="GAA0324400.1"/>
    </source>
</evidence>
<dbReference type="RefSeq" id="WP_343797574.1">
    <property type="nucleotide sequence ID" value="NZ_BAAADJ010000014.1"/>
</dbReference>
<protein>
    <submittedName>
        <fullName evidence="2">Uncharacterized protein</fullName>
    </submittedName>
</protein>
<feature type="region of interest" description="Disordered" evidence="1">
    <location>
        <begin position="1"/>
        <end position="20"/>
    </location>
</feature>